<feature type="transmembrane region" description="Helical" evidence="1">
    <location>
        <begin position="29"/>
        <end position="53"/>
    </location>
</feature>
<dbReference type="PANTHER" id="PTHR34929:SF1">
    <property type="entry name" value="INAF MOTIF CONTAINING 2"/>
    <property type="match status" value="1"/>
</dbReference>
<dbReference type="PANTHER" id="PTHR34929">
    <property type="entry name" value="ZGC:153157"/>
    <property type="match status" value="1"/>
</dbReference>
<evidence type="ECO:0000313" key="3">
    <source>
        <dbReference type="Proteomes" id="UP000694388"/>
    </source>
</evidence>
<reference evidence="2" key="2">
    <citation type="submission" date="2025-09" db="UniProtKB">
        <authorList>
            <consortium name="Ensembl"/>
        </authorList>
    </citation>
    <scope>IDENTIFICATION</scope>
</reference>
<keyword evidence="3" id="KW-1185">Reference proteome</keyword>
<keyword evidence="1" id="KW-1133">Transmembrane helix</keyword>
<dbReference type="AlphaFoldDB" id="A0A8C4WUS3"/>
<protein>
    <submittedName>
        <fullName evidence="2">InaF motif containing 2</fullName>
    </submittedName>
</protein>
<evidence type="ECO:0000313" key="2">
    <source>
        <dbReference type="Ensembl" id="ENSEBUP00000012185.1"/>
    </source>
</evidence>
<dbReference type="Proteomes" id="UP000694388">
    <property type="component" value="Unplaced"/>
</dbReference>
<proteinExistence type="predicted"/>
<name>A0A8C4WUS3_EPTBU</name>
<dbReference type="InterPro" id="IPR029162">
    <property type="entry name" value="InaF-motif"/>
</dbReference>
<reference evidence="2" key="1">
    <citation type="submission" date="2025-08" db="UniProtKB">
        <authorList>
            <consortium name="Ensembl"/>
        </authorList>
    </citation>
    <scope>IDENTIFICATION</scope>
</reference>
<accession>A0A8C4WUS3</accession>
<evidence type="ECO:0000256" key="1">
    <source>
        <dbReference type="SAM" id="Phobius"/>
    </source>
</evidence>
<keyword evidence="1" id="KW-0812">Transmembrane</keyword>
<sequence length="202" mass="22507">MPCLFRPGKAPTYTGDKKARLAAKTNKKWVRLATVFAYILSVSLAAIVLAVYYCVFWQPVGLPANSPSSTPVTPPGSAAPMSSEVQLSGLVSRVEDVQLVASQPHNGRDICLSFLLLQFQVIRKLLIIRGISHRYFYCIRNLLVVSLVVSFRMAPECSSRRTIIGEPGNNPSWKSCEELLANRIIYFDFLPPRMCDRSFPTP</sequence>
<dbReference type="Pfam" id="PF15018">
    <property type="entry name" value="InaF-motif"/>
    <property type="match status" value="1"/>
</dbReference>
<dbReference type="GeneTree" id="ENSGT00390000005766"/>
<keyword evidence="1" id="KW-0472">Membrane</keyword>
<organism evidence="2 3">
    <name type="scientific">Eptatretus burgeri</name>
    <name type="common">Inshore hagfish</name>
    <dbReference type="NCBI Taxonomy" id="7764"/>
    <lineage>
        <taxon>Eukaryota</taxon>
        <taxon>Metazoa</taxon>
        <taxon>Chordata</taxon>
        <taxon>Craniata</taxon>
        <taxon>Vertebrata</taxon>
        <taxon>Cyclostomata</taxon>
        <taxon>Myxini</taxon>
        <taxon>Myxiniformes</taxon>
        <taxon>Myxinidae</taxon>
        <taxon>Eptatretinae</taxon>
        <taxon>Eptatretus</taxon>
    </lineage>
</organism>
<dbReference type="Ensembl" id="ENSEBUT00000012761.1">
    <property type="protein sequence ID" value="ENSEBUP00000012185.1"/>
    <property type="gene ID" value="ENSEBUG00000007771.1"/>
</dbReference>